<comment type="caution">
    <text evidence="8">The sequence shown here is derived from an EMBL/GenBank/DDBJ whole genome shotgun (WGS) entry which is preliminary data.</text>
</comment>
<dbReference type="RefSeq" id="WP_241057354.1">
    <property type="nucleotide sequence ID" value="NZ_JAKWJU010000002.1"/>
</dbReference>
<comment type="similarity">
    <text evidence="1">Belongs to the sigma-70 factor family. ECF subfamily.</text>
</comment>
<evidence type="ECO:0000313" key="8">
    <source>
        <dbReference type="EMBL" id="MCH6159403.1"/>
    </source>
</evidence>
<keyword evidence="4" id="KW-0238">DNA-binding</keyword>
<dbReference type="EMBL" id="JAKWJU010000002">
    <property type="protein sequence ID" value="MCH6159403.1"/>
    <property type="molecule type" value="Genomic_DNA"/>
</dbReference>
<evidence type="ECO:0000256" key="3">
    <source>
        <dbReference type="ARBA" id="ARBA00023082"/>
    </source>
</evidence>
<dbReference type="NCBIfam" id="TIGR02937">
    <property type="entry name" value="sigma70-ECF"/>
    <property type="match status" value="1"/>
</dbReference>
<keyword evidence="9" id="KW-1185">Reference proteome</keyword>
<feature type="region of interest" description="Disordered" evidence="6">
    <location>
        <begin position="1"/>
        <end position="48"/>
    </location>
</feature>
<evidence type="ECO:0000256" key="2">
    <source>
        <dbReference type="ARBA" id="ARBA00023015"/>
    </source>
</evidence>
<reference evidence="8" key="2">
    <citation type="journal article" date="2023" name="Int. J. Syst. Evol. Microbiol.">
        <title>Streptomyces marispadix sp. nov., isolated from marine beach sediment of the Northern Coast of Portugal.</title>
        <authorList>
            <person name="dos Santos J.D.N."/>
            <person name="Vitorino I.R."/>
            <person name="Kallscheuer N."/>
            <person name="Srivastava A."/>
            <person name="Krautwurst S."/>
            <person name="Marz M."/>
            <person name="Jogler C."/>
            <person name="Lobo Da Cunha A."/>
            <person name="Catita J."/>
            <person name="Goncalves H."/>
            <person name="Gonzalez I."/>
            <person name="Reyes F."/>
            <person name="Lage O.M."/>
        </authorList>
    </citation>
    <scope>NUCLEOTIDE SEQUENCE</scope>
    <source>
        <strain evidence="8">M600PL45_2</strain>
    </source>
</reference>
<dbReference type="InterPro" id="IPR039425">
    <property type="entry name" value="RNA_pol_sigma-70-like"/>
</dbReference>
<dbReference type="InterPro" id="IPR014284">
    <property type="entry name" value="RNA_pol_sigma-70_dom"/>
</dbReference>
<dbReference type="Gene3D" id="1.10.10.10">
    <property type="entry name" value="Winged helix-like DNA-binding domain superfamily/Winged helix DNA-binding domain"/>
    <property type="match status" value="1"/>
</dbReference>
<name>A0ABS9ST84_9ACTN</name>
<organism evidence="8 9">
    <name type="scientific">Streptomyces marispadix</name>
    <dbReference type="NCBI Taxonomy" id="2922868"/>
    <lineage>
        <taxon>Bacteria</taxon>
        <taxon>Bacillati</taxon>
        <taxon>Actinomycetota</taxon>
        <taxon>Actinomycetes</taxon>
        <taxon>Kitasatosporales</taxon>
        <taxon>Streptomycetaceae</taxon>
        <taxon>Streptomyces</taxon>
    </lineage>
</organism>
<proteinExistence type="inferred from homology"/>
<sequence length="255" mass="28189">MSAEDHRPPGTGSLKARLASTTASTTSARAAAAAAAAGDAPDVADRAGGEVPYSTEELREGEHAHQMHGGEAQDEDARRRLMLSFDAFDASHHRLWLRYAHTQAGSREAARQIVEDACRHLLEHWEHALRQESLTEYAWTVLKEHVAHWLKERGLRPRLAETAAFHAAVRKALLHELRDEFAVLEGEMGLYAAIGRLPERQYDVVVLRYVLGCSEEEVAGFLGFETASVRSHIRYAKRKLARELRTAPGPGTGDG</sequence>
<evidence type="ECO:0000256" key="5">
    <source>
        <dbReference type="ARBA" id="ARBA00023163"/>
    </source>
</evidence>
<dbReference type="InterPro" id="IPR013324">
    <property type="entry name" value="RNA_pol_sigma_r3/r4-like"/>
</dbReference>
<feature type="compositionally biased region" description="Low complexity" evidence="6">
    <location>
        <begin position="16"/>
        <end position="41"/>
    </location>
</feature>
<feature type="domain" description="RNA polymerase sigma factor 70 region 4 type 2" evidence="7">
    <location>
        <begin position="190"/>
        <end position="240"/>
    </location>
</feature>
<keyword evidence="3" id="KW-0731">Sigma factor</keyword>
<dbReference type="PANTHER" id="PTHR43133">
    <property type="entry name" value="RNA POLYMERASE ECF-TYPE SIGMA FACTO"/>
    <property type="match status" value="1"/>
</dbReference>
<keyword evidence="2" id="KW-0805">Transcription regulation</keyword>
<evidence type="ECO:0000259" key="7">
    <source>
        <dbReference type="Pfam" id="PF08281"/>
    </source>
</evidence>
<dbReference type="InterPro" id="IPR013249">
    <property type="entry name" value="RNA_pol_sigma70_r4_t2"/>
</dbReference>
<evidence type="ECO:0000313" key="9">
    <source>
        <dbReference type="Proteomes" id="UP001166784"/>
    </source>
</evidence>
<reference evidence="8" key="1">
    <citation type="submission" date="2022-03" db="EMBL/GenBank/DDBJ databases">
        <authorList>
            <person name="Santos J.D.N."/>
            <person name="Kallscheuer N."/>
            <person name="Jogler C."/>
            <person name="Lage O.M."/>
        </authorList>
    </citation>
    <scope>NUCLEOTIDE SEQUENCE</scope>
    <source>
        <strain evidence="8">M600PL45_2</strain>
    </source>
</reference>
<evidence type="ECO:0000256" key="1">
    <source>
        <dbReference type="ARBA" id="ARBA00010641"/>
    </source>
</evidence>
<evidence type="ECO:0000256" key="4">
    <source>
        <dbReference type="ARBA" id="ARBA00023125"/>
    </source>
</evidence>
<dbReference type="InterPro" id="IPR036388">
    <property type="entry name" value="WH-like_DNA-bd_sf"/>
</dbReference>
<dbReference type="Pfam" id="PF08281">
    <property type="entry name" value="Sigma70_r4_2"/>
    <property type="match status" value="1"/>
</dbReference>
<dbReference type="Proteomes" id="UP001166784">
    <property type="component" value="Unassembled WGS sequence"/>
</dbReference>
<keyword evidence="5" id="KW-0804">Transcription</keyword>
<evidence type="ECO:0000256" key="6">
    <source>
        <dbReference type="SAM" id="MobiDB-lite"/>
    </source>
</evidence>
<dbReference type="SUPFAM" id="SSF88659">
    <property type="entry name" value="Sigma3 and sigma4 domains of RNA polymerase sigma factors"/>
    <property type="match status" value="1"/>
</dbReference>
<protein>
    <submittedName>
        <fullName evidence="8">Sigma-70 family RNA polymerase sigma factor</fullName>
    </submittedName>
</protein>
<dbReference type="PANTHER" id="PTHR43133:SF8">
    <property type="entry name" value="RNA POLYMERASE SIGMA FACTOR HI_1459-RELATED"/>
    <property type="match status" value="1"/>
</dbReference>
<gene>
    <name evidence="8" type="ORF">MMA15_02920</name>
</gene>
<accession>A0ABS9ST84</accession>